<evidence type="ECO:0000256" key="2">
    <source>
        <dbReference type="ARBA" id="ARBA00022801"/>
    </source>
</evidence>
<dbReference type="SMART" id="SM00487">
    <property type="entry name" value="DEXDc"/>
    <property type="match status" value="1"/>
</dbReference>
<evidence type="ECO:0000256" key="4">
    <source>
        <dbReference type="ARBA" id="ARBA00022840"/>
    </source>
</evidence>
<evidence type="ECO:0000313" key="7">
    <source>
        <dbReference type="EMBL" id="VAW64806.1"/>
    </source>
</evidence>
<dbReference type="PANTHER" id="PTHR43519:SF1">
    <property type="entry name" value="ATP-DEPENDENT RNA HELICASE HRPB"/>
    <property type="match status" value="1"/>
</dbReference>
<dbReference type="GO" id="GO:0005524">
    <property type="term" value="F:ATP binding"/>
    <property type="evidence" value="ECO:0007669"/>
    <property type="project" value="UniProtKB-KW"/>
</dbReference>
<accession>A0A3B0Y8W4</accession>
<keyword evidence="2" id="KW-0378">Hydrolase</keyword>
<dbReference type="Gene3D" id="1.20.120.1080">
    <property type="match status" value="1"/>
</dbReference>
<dbReference type="Pfam" id="PF00271">
    <property type="entry name" value="Helicase_C"/>
    <property type="match status" value="1"/>
</dbReference>
<evidence type="ECO:0000256" key="1">
    <source>
        <dbReference type="ARBA" id="ARBA00022741"/>
    </source>
</evidence>
<name>A0A3B0Y8W4_9ZZZZ</name>
<feature type="domain" description="Helicase ATP-binding" evidence="5">
    <location>
        <begin position="16"/>
        <end position="180"/>
    </location>
</feature>
<dbReference type="PANTHER" id="PTHR43519">
    <property type="entry name" value="ATP-DEPENDENT RNA HELICASE HRPB"/>
    <property type="match status" value="1"/>
</dbReference>
<dbReference type="EMBL" id="UOFJ01000150">
    <property type="protein sequence ID" value="VAW64806.1"/>
    <property type="molecule type" value="Genomic_DNA"/>
</dbReference>
<dbReference type="GO" id="GO:0004386">
    <property type="term" value="F:helicase activity"/>
    <property type="evidence" value="ECO:0007669"/>
    <property type="project" value="UniProtKB-KW"/>
</dbReference>
<dbReference type="SUPFAM" id="SSF52540">
    <property type="entry name" value="P-loop containing nucleoside triphosphate hydrolases"/>
    <property type="match status" value="1"/>
</dbReference>
<dbReference type="InterPro" id="IPR049614">
    <property type="entry name" value="HrpB_DEXH"/>
</dbReference>
<dbReference type="SMART" id="SM00490">
    <property type="entry name" value="HELICc"/>
    <property type="match status" value="1"/>
</dbReference>
<keyword evidence="4" id="KW-0067">ATP-binding</keyword>
<dbReference type="CDD" id="cd17990">
    <property type="entry name" value="DEXHc_HrpB"/>
    <property type="match status" value="1"/>
</dbReference>
<keyword evidence="3 7" id="KW-0347">Helicase</keyword>
<dbReference type="CDD" id="cd18791">
    <property type="entry name" value="SF2_C_RHA"/>
    <property type="match status" value="1"/>
</dbReference>
<dbReference type="InterPro" id="IPR010225">
    <property type="entry name" value="HrpB"/>
</dbReference>
<gene>
    <name evidence="7" type="ORF">MNBD_GAMMA10-1818</name>
</gene>
<evidence type="ECO:0000259" key="5">
    <source>
        <dbReference type="PROSITE" id="PS51192"/>
    </source>
</evidence>
<dbReference type="Gene3D" id="3.40.50.300">
    <property type="entry name" value="P-loop containing nucleotide triphosphate hydrolases"/>
    <property type="match status" value="2"/>
</dbReference>
<dbReference type="InterPro" id="IPR011545">
    <property type="entry name" value="DEAD/DEAH_box_helicase_dom"/>
</dbReference>
<evidence type="ECO:0000259" key="6">
    <source>
        <dbReference type="PROSITE" id="PS51194"/>
    </source>
</evidence>
<dbReference type="GO" id="GO:0016787">
    <property type="term" value="F:hydrolase activity"/>
    <property type="evidence" value="ECO:0007669"/>
    <property type="project" value="UniProtKB-KW"/>
</dbReference>
<dbReference type="AlphaFoldDB" id="A0A3B0Y8W4"/>
<dbReference type="InterPro" id="IPR027417">
    <property type="entry name" value="P-loop_NTPase"/>
</dbReference>
<dbReference type="PROSITE" id="PS51192">
    <property type="entry name" value="HELICASE_ATP_BIND_1"/>
    <property type="match status" value="1"/>
</dbReference>
<evidence type="ECO:0000256" key="3">
    <source>
        <dbReference type="ARBA" id="ARBA00022806"/>
    </source>
</evidence>
<sequence>MPLPSLPVNAVIPDIVSALHRHNRVILQAPPGAGKTTAVPISLLNESWLGNRQIIMLEPRRLAARNAASRMAYLSGEPIGQTIGYQIKQDSCFSEHTRILVVTEGILTRKLQNDPELKNTALIIFDEFHERSLHTDLSLALCLQSQEILNEKLKLLIMSATLDTRAISSLVNRGSNCAAPVIKSSGRSFPVAVKFIEKNRYKHIDSPHQQLILNVFDAIKQVIHEHQGSCLVFLPGRKEILTLENTINEYLNSATYELNPGLENIIVAPLYGSLTKTQQDQAILAAPPGKRKFVLATNIAETSLTIEGISCVIDSGLEKVLHYTPSCGMNKLKTQFISHDSATQRSGRAGRLNAGTCYRLWTKHQHSRLLKHATAEILHSDLSSLVLELANWGVQDPDELKWIDTPPDNALRQARTLLKQLNGIDQSGKITPHGQQMLRLGTHPRLSHMMLSSIEYDLAYQACLMAGLLTESDFYQSATDKSTDINDRLNFLFQMSSTSKNSLKKTHLTGINLNTCKRIKQSANDFLKRLARCAGKTLSHKKINTQYTGVLLAHAYTDRIAKQREPGSTRYLLCNGKGASISDFSQPSYWPFLVVAQLDEKHNNRGNSRGDNRQDNRLGEARIFLAAEITEEQIETCFSKLIDTTESILWNEKFQRVECKTISRIGQIVLQQNTTPTSSKEAVHHCLISAIQASGLHSLNWSSQASSLRNRVQFINQFQALNSDHEKSIASGAMSLPDFSDQVLLSSLAHWLLPHLSEENSMKQCQKLNLYALLKCLLSWDQLQYIDTMAPELITVPSGSAIKIDYSDITQPVLAVRLQEVFGLMDTPLLLNGQCKIMLHLLSPARRPVQITQDLNSFWKTAYHDVKKELRGKYKKHYWPEDPLSADATSKTRKNMNNNRH</sequence>
<keyword evidence="1" id="KW-0547">Nucleotide-binding</keyword>
<dbReference type="SMART" id="SM00847">
    <property type="entry name" value="HA2"/>
    <property type="match status" value="1"/>
</dbReference>
<dbReference type="InterPro" id="IPR001650">
    <property type="entry name" value="Helicase_C-like"/>
</dbReference>
<protein>
    <submittedName>
        <fullName evidence="7">ATP-dependent helicase HrpB</fullName>
    </submittedName>
</protein>
<dbReference type="InterPro" id="IPR014001">
    <property type="entry name" value="Helicase_ATP-bd"/>
</dbReference>
<dbReference type="NCBIfam" id="TIGR01970">
    <property type="entry name" value="DEAH_box_HrpB"/>
    <property type="match status" value="1"/>
</dbReference>
<feature type="domain" description="Helicase C-terminal" evidence="6">
    <location>
        <begin position="218"/>
        <end position="393"/>
    </location>
</feature>
<proteinExistence type="predicted"/>
<organism evidence="7">
    <name type="scientific">hydrothermal vent metagenome</name>
    <dbReference type="NCBI Taxonomy" id="652676"/>
    <lineage>
        <taxon>unclassified sequences</taxon>
        <taxon>metagenomes</taxon>
        <taxon>ecological metagenomes</taxon>
    </lineage>
</organism>
<dbReference type="InterPro" id="IPR013689">
    <property type="entry name" value="RNA_helicase_ATP-dep_HrpB_C"/>
</dbReference>
<dbReference type="Pfam" id="PF08482">
    <property type="entry name" value="HrpB_C"/>
    <property type="match status" value="1"/>
</dbReference>
<dbReference type="GO" id="GO:0003676">
    <property type="term" value="F:nucleic acid binding"/>
    <property type="evidence" value="ECO:0007669"/>
    <property type="project" value="InterPro"/>
</dbReference>
<dbReference type="Pfam" id="PF00270">
    <property type="entry name" value="DEAD"/>
    <property type="match status" value="1"/>
</dbReference>
<dbReference type="FunFam" id="3.40.50.300:FF:002125">
    <property type="entry name" value="ATP-dependent helicase HrpB"/>
    <property type="match status" value="1"/>
</dbReference>
<dbReference type="PROSITE" id="PS51194">
    <property type="entry name" value="HELICASE_CTER"/>
    <property type="match status" value="1"/>
</dbReference>
<reference evidence="7" key="1">
    <citation type="submission" date="2018-06" db="EMBL/GenBank/DDBJ databases">
        <authorList>
            <person name="Zhirakovskaya E."/>
        </authorList>
    </citation>
    <scope>NUCLEOTIDE SEQUENCE</scope>
</reference>
<dbReference type="InterPro" id="IPR007502">
    <property type="entry name" value="Helicase-assoc_dom"/>
</dbReference>